<evidence type="ECO:0000259" key="3">
    <source>
        <dbReference type="PROSITE" id="PS50878"/>
    </source>
</evidence>
<dbReference type="PANTHER" id="PTHR33064:SF37">
    <property type="entry name" value="RIBONUCLEASE H"/>
    <property type="match status" value="1"/>
</dbReference>
<sequence length="485" mass="56354">MISQSAFEFDIEKLIQNQIDKTNINKDKLRELLLNKREILAKSLTDCGKVKSNAEIRGKLHHKQRQYKIRREDKETIGKIINNLMEQGVIKKCRSPTNSPIFLKKKPDGSWRLLLDCKALNECTNPKQGQSISSHGSIEKLTREKYHTTLNIANGFWSIPIVEKDQFKTAFTYQGQQYQWTRLPEGWCNSTVIFNEAIRRVLDDNPKITRFGGVIHFSNDNAESHIKLLKQILEKLDNHGLKIDLRKSQIGRYAVDFLGHQISETEDRLSRKFKEEVSQVKPPKTRKELQSVLGKFNFAREFVINYAGKAASLFKLTNKEPFQWDTNAQECLNQLQQDIQKAVPHSTRKPKSSLILDIYVSKDSSVTAVKQKSVTGEETLKYLSFNFSKAEKKFAKDERLLATLFCTLKQTCQMVTSKEKITVRTSYPELAGVTRESQRNHKALKCRWKKWESLLYDQRISFELRNGIEENELSRFEIEEEQENE</sequence>
<dbReference type="InterPro" id="IPR043128">
    <property type="entry name" value="Rev_trsase/Diguanyl_cyclase"/>
</dbReference>
<dbReference type="InterPro" id="IPR000477">
    <property type="entry name" value="RT_dom"/>
</dbReference>
<evidence type="ECO:0000256" key="2">
    <source>
        <dbReference type="ARBA" id="ARBA00012180"/>
    </source>
</evidence>
<keyword evidence="5" id="KW-1185">Reference proteome</keyword>
<dbReference type="Pfam" id="PF00078">
    <property type="entry name" value="RVT_1"/>
    <property type="match status" value="1"/>
</dbReference>
<dbReference type="SUPFAM" id="SSF56672">
    <property type="entry name" value="DNA/RNA polymerases"/>
    <property type="match status" value="1"/>
</dbReference>
<dbReference type="InParanoid" id="A0A4W3JZ36"/>
<proteinExistence type="inferred from homology"/>
<dbReference type="GeneID" id="103177007"/>
<evidence type="ECO:0000256" key="1">
    <source>
        <dbReference type="ARBA" id="ARBA00010879"/>
    </source>
</evidence>
<evidence type="ECO:0000313" key="5">
    <source>
        <dbReference type="Proteomes" id="UP000314986"/>
    </source>
</evidence>
<gene>
    <name evidence="4" type="primary">LOC103177007</name>
</gene>
<dbReference type="OMA" id="AREFVIN"/>
<dbReference type="Proteomes" id="UP000314986">
    <property type="component" value="Unassembled WGS sequence"/>
</dbReference>
<reference evidence="4" key="5">
    <citation type="submission" date="2025-09" db="UniProtKB">
        <authorList>
            <consortium name="Ensembl"/>
        </authorList>
    </citation>
    <scope>IDENTIFICATION</scope>
</reference>
<reference evidence="5" key="2">
    <citation type="journal article" date="2007" name="PLoS Biol.">
        <title>Survey sequencing and comparative analysis of the elephant shark (Callorhinchus milii) genome.</title>
        <authorList>
            <person name="Venkatesh B."/>
            <person name="Kirkness E.F."/>
            <person name="Loh Y.H."/>
            <person name="Halpern A.L."/>
            <person name="Lee A.P."/>
            <person name="Johnson J."/>
            <person name="Dandona N."/>
            <person name="Viswanathan L.D."/>
            <person name="Tay A."/>
            <person name="Venter J.C."/>
            <person name="Strausberg R.L."/>
            <person name="Brenner S."/>
        </authorList>
    </citation>
    <scope>NUCLEOTIDE SEQUENCE [LARGE SCALE GENOMIC DNA]</scope>
</reference>
<dbReference type="Gene3D" id="3.10.10.10">
    <property type="entry name" value="HIV Type 1 Reverse Transcriptase, subunit A, domain 1"/>
    <property type="match status" value="1"/>
</dbReference>
<dbReference type="RefSeq" id="XP_007889123.1">
    <property type="nucleotide sequence ID" value="XM_007890932.2"/>
</dbReference>
<dbReference type="PANTHER" id="PTHR33064">
    <property type="entry name" value="POL PROTEIN"/>
    <property type="match status" value="1"/>
</dbReference>
<organism evidence="4 5">
    <name type="scientific">Callorhinchus milii</name>
    <name type="common">Ghost shark</name>
    <dbReference type="NCBI Taxonomy" id="7868"/>
    <lineage>
        <taxon>Eukaryota</taxon>
        <taxon>Metazoa</taxon>
        <taxon>Chordata</taxon>
        <taxon>Craniata</taxon>
        <taxon>Vertebrata</taxon>
        <taxon>Chondrichthyes</taxon>
        <taxon>Holocephali</taxon>
        <taxon>Chimaeriformes</taxon>
        <taxon>Callorhinchidae</taxon>
        <taxon>Callorhinchus</taxon>
    </lineage>
</organism>
<dbReference type="InterPro" id="IPR051320">
    <property type="entry name" value="Viral_Replic_Matur_Polypro"/>
</dbReference>
<name>A0A4W3JZ36_CALMI</name>
<dbReference type="Gene3D" id="3.30.70.270">
    <property type="match status" value="2"/>
</dbReference>
<dbReference type="KEGG" id="cmk:103177007"/>
<reference evidence="5" key="3">
    <citation type="journal article" date="2014" name="Nature">
        <title>Elephant shark genome provides unique insights into gnathostome evolution.</title>
        <authorList>
            <consortium name="International Elephant Shark Genome Sequencing Consortium"/>
            <person name="Venkatesh B."/>
            <person name="Lee A.P."/>
            <person name="Ravi V."/>
            <person name="Maurya A.K."/>
            <person name="Lian M.M."/>
            <person name="Swann J.B."/>
            <person name="Ohta Y."/>
            <person name="Flajnik M.F."/>
            <person name="Sutoh Y."/>
            <person name="Kasahara M."/>
            <person name="Hoon S."/>
            <person name="Gangu V."/>
            <person name="Roy S.W."/>
            <person name="Irimia M."/>
            <person name="Korzh V."/>
            <person name="Kondrychyn I."/>
            <person name="Lim Z.W."/>
            <person name="Tay B.H."/>
            <person name="Tohari S."/>
            <person name="Kong K.W."/>
            <person name="Ho S."/>
            <person name="Lorente-Galdos B."/>
            <person name="Quilez J."/>
            <person name="Marques-Bonet T."/>
            <person name="Raney B.J."/>
            <person name="Ingham P.W."/>
            <person name="Tay A."/>
            <person name="Hillier L.W."/>
            <person name="Minx P."/>
            <person name="Boehm T."/>
            <person name="Wilson R.K."/>
            <person name="Brenner S."/>
            <person name="Warren W.C."/>
        </authorList>
    </citation>
    <scope>NUCLEOTIDE SEQUENCE [LARGE SCALE GENOMIC DNA]</scope>
</reference>
<dbReference type="PROSITE" id="PS50878">
    <property type="entry name" value="RT_POL"/>
    <property type="match status" value="1"/>
</dbReference>
<reference evidence="5" key="1">
    <citation type="journal article" date="2006" name="Science">
        <title>Ancient noncoding elements conserved in the human genome.</title>
        <authorList>
            <person name="Venkatesh B."/>
            <person name="Kirkness E.F."/>
            <person name="Loh Y.H."/>
            <person name="Halpern A.L."/>
            <person name="Lee A.P."/>
            <person name="Johnson J."/>
            <person name="Dandona N."/>
            <person name="Viswanathan L.D."/>
            <person name="Tay A."/>
            <person name="Venter J.C."/>
            <person name="Strausberg R.L."/>
            <person name="Brenner S."/>
        </authorList>
    </citation>
    <scope>NUCLEOTIDE SEQUENCE [LARGE SCALE GENOMIC DNA]</scope>
</reference>
<protein>
    <recommendedName>
        <fullName evidence="2">ribonuclease H</fullName>
        <ecNumber evidence="2">3.1.26.4</ecNumber>
    </recommendedName>
</protein>
<evidence type="ECO:0000313" key="4">
    <source>
        <dbReference type="Ensembl" id="ENSCMIP00000037015.1"/>
    </source>
</evidence>
<accession>A0A4W3JZ36</accession>
<dbReference type="InterPro" id="IPR043502">
    <property type="entry name" value="DNA/RNA_pol_sf"/>
</dbReference>
<dbReference type="GO" id="GO:0004523">
    <property type="term" value="F:RNA-DNA hybrid ribonuclease activity"/>
    <property type="evidence" value="ECO:0007669"/>
    <property type="project" value="UniProtKB-EC"/>
</dbReference>
<feature type="domain" description="Reverse transcriptase" evidence="3">
    <location>
        <begin position="85"/>
        <end position="262"/>
    </location>
</feature>
<dbReference type="AlphaFoldDB" id="A0A4W3JZ36"/>
<reference evidence="4" key="4">
    <citation type="submission" date="2025-08" db="UniProtKB">
        <authorList>
            <consortium name="Ensembl"/>
        </authorList>
    </citation>
    <scope>IDENTIFICATION</scope>
</reference>
<dbReference type="OrthoDB" id="8897038at2759"/>
<dbReference type="EC" id="3.1.26.4" evidence="2"/>
<dbReference type="GeneTree" id="ENSGT00940000165350"/>
<comment type="similarity">
    <text evidence="1">Belongs to the beta type-B retroviral polymerase family. HERV class-II K(HML-2) pol subfamily.</text>
</comment>
<dbReference type="STRING" id="7868.ENSCMIP00000037015"/>
<dbReference type="Ensembl" id="ENSCMIT00000037556.1">
    <property type="protein sequence ID" value="ENSCMIP00000037015.1"/>
    <property type="gene ID" value="ENSCMIG00000015612.1"/>
</dbReference>